<keyword evidence="17" id="KW-0233">DNA recombination</keyword>
<evidence type="ECO:0000313" key="27">
    <source>
        <dbReference type="Ensembl" id="ENSCCRP00015083592.1"/>
    </source>
</evidence>
<dbReference type="GO" id="GO:0006310">
    <property type="term" value="P:DNA recombination"/>
    <property type="evidence" value="ECO:0007669"/>
    <property type="project" value="UniProtKB-KW"/>
</dbReference>
<dbReference type="SUPFAM" id="SSF57756">
    <property type="entry name" value="Retrovirus zinc finger-like domains"/>
    <property type="match status" value="1"/>
</dbReference>
<dbReference type="CDD" id="cd00303">
    <property type="entry name" value="retropepsin_like"/>
    <property type="match status" value="1"/>
</dbReference>
<dbReference type="InterPro" id="IPR001584">
    <property type="entry name" value="Integrase_cat-core"/>
</dbReference>
<proteinExistence type="inferred from homology"/>
<dbReference type="PROSITE" id="PS50013">
    <property type="entry name" value="CHROMO_2"/>
    <property type="match status" value="1"/>
</dbReference>
<dbReference type="FunFam" id="3.30.70.270:FF:000020">
    <property type="entry name" value="Transposon Tf2-6 polyprotein-like Protein"/>
    <property type="match status" value="1"/>
</dbReference>
<evidence type="ECO:0000256" key="1">
    <source>
        <dbReference type="ARBA" id="ARBA00004123"/>
    </source>
</evidence>
<dbReference type="InterPro" id="IPR021109">
    <property type="entry name" value="Peptidase_aspartic_dom_sf"/>
</dbReference>
<evidence type="ECO:0000256" key="16">
    <source>
        <dbReference type="ARBA" id="ARBA00023125"/>
    </source>
</evidence>
<evidence type="ECO:0000256" key="17">
    <source>
        <dbReference type="ARBA" id="ARBA00023172"/>
    </source>
</evidence>
<dbReference type="InterPro" id="IPR012337">
    <property type="entry name" value="RNaseH-like_sf"/>
</dbReference>
<keyword evidence="7" id="KW-0540">Nuclease</keyword>
<keyword evidence="9" id="KW-0064">Aspartyl protease</keyword>
<name>A0A8C1XNG1_CYPCA</name>
<evidence type="ECO:0000259" key="24">
    <source>
        <dbReference type="PROSITE" id="PS50158"/>
    </source>
</evidence>
<keyword evidence="12" id="KW-0460">Magnesium</keyword>
<dbReference type="InterPro" id="IPR000953">
    <property type="entry name" value="Chromo/chromo_shadow_dom"/>
</dbReference>
<evidence type="ECO:0000256" key="22">
    <source>
        <dbReference type="SAM" id="Phobius"/>
    </source>
</evidence>
<evidence type="ECO:0000256" key="13">
    <source>
        <dbReference type="ARBA" id="ARBA00022908"/>
    </source>
</evidence>
<dbReference type="FunFam" id="3.30.420.10:FF:000032">
    <property type="entry name" value="Retrovirus-related Pol polyprotein from transposon 297-like Protein"/>
    <property type="match status" value="1"/>
</dbReference>
<feature type="compositionally biased region" description="Basic and acidic residues" evidence="21">
    <location>
        <begin position="1426"/>
        <end position="1435"/>
    </location>
</feature>
<dbReference type="SUPFAM" id="SSF54160">
    <property type="entry name" value="Chromo domain-like"/>
    <property type="match status" value="1"/>
</dbReference>
<evidence type="ECO:0000259" key="26">
    <source>
        <dbReference type="PROSITE" id="PS50994"/>
    </source>
</evidence>
<reference evidence="27" key="1">
    <citation type="submission" date="2025-08" db="UniProtKB">
        <authorList>
            <consortium name="Ensembl"/>
        </authorList>
    </citation>
    <scope>IDENTIFICATION</scope>
</reference>
<feature type="transmembrane region" description="Helical" evidence="22">
    <location>
        <begin position="1470"/>
        <end position="1495"/>
    </location>
</feature>
<evidence type="ECO:0000256" key="4">
    <source>
        <dbReference type="ARBA" id="ARBA00022670"/>
    </source>
</evidence>
<dbReference type="GO" id="GO:0003677">
    <property type="term" value="F:DNA binding"/>
    <property type="evidence" value="ECO:0007669"/>
    <property type="project" value="UniProtKB-KW"/>
</dbReference>
<dbReference type="Pfam" id="PF03732">
    <property type="entry name" value="Retrotrans_gag"/>
    <property type="match status" value="1"/>
</dbReference>
<keyword evidence="6" id="KW-0548">Nucleotidyltransferase</keyword>
<dbReference type="SUPFAM" id="SSF56672">
    <property type="entry name" value="DNA/RNA polymerases"/>
    <property type="match status" value="1"/>
</dbReference>
<keyword evidence="16" id="KW-0238">DNA-binding</keyword>
<dbReference type="Gene3D" id="3.10.20.370">
    <property type="match status" value="1"/>
</dbReference>
<keyword evidence="13" id="KW-0229">DNA integration</keyword>
<dbReference type="Pfam" id="PF00385">
    <property type="entry name" value="Chromo"/>
    <property type="match status" value="1"/>
</dbReference>
<dbReference type="Pfam" id="PF00078">
    <property type="entry name" value="RVT_1"/>
    <property type="match status" value="1"/>
</dbReference>
<keyword evidence="15" id="KW-0239">DNA-directed DNA polymerase</keyword>
<evidence type="ECO:0000256" key="18">
    <source>
        <dbReference type="ARBA" id="ARBA00023268"/>
    </source>
</evidence>
<evidence type="ECO:0000259" key="23">
    <source>
        <dbReference type="PROSITE" id="PS50013"/>
    </source>
</evidence>
<dbReference type="GO" id="GO:0004190">
    <property type="term" value="F:aspartic-type endopeptidase activity"/>
    <property type="evidence" value="ECO:0007669"/>
    <property type="project" value="UniProtKB-KW"/>
</dbReference>
<dbReference type="PROSITE" id="PS50158">
    <property type="entry name" value="ZF_CCHC"/>
    <property type="match status" value="1"/>
</dbReference>
<keyword evidence="20" id="KW-0862">Zinc</keyword>
<dbReference type="GO" id="GO:0004523">
    <property type="term" value="F:RNA-DNA hybrid ribonuclease activity"/>
    <property type="evidence" value="ECO:0007669"/>
    <property type="project" value="UniProtKB-EC"/>
</dbReference>
<dbReference type="FunFam" id="1.10.340.70:FF:000001">
    <property type="entry name" value="Retrovirus-related Pol polyprotein from transposon gypsy-like Protein"/>
    <property type="match status" value="1"/>
</dbReference>
<keyword evidence="22" id="KW-0812">Transmembrane</keyword>
<dbReference type="PANTHER" id="PTHR37984:SF5">
    <property type="entry name" value="PROTEIN NYNRIN-LIKE"/>
    <property type="match status" value="1"/>
</dbReference>
<dbReference type="InterPro" id="IPR001878">
    <property type="entry name" value="Znf_CCHC"/>
</dbReference>
<evidence type="ECO:0000313" key="28">
    <source>
        <dbReference type="Proteomes" id="UP000694700"/>
    </source>
</evidence>
<dbReference type="Gene3D" id="3.30.420.10">
    <property type="entry name" value="Ribonuclease H-like superfamily/Ribonuclease H"/>
    <property type="match status" value="1"/>
</dbReference>
<dbReference type="GO" id="GO:0003964">
    <property type="term" value="F:RNA-directed DNA polymerase activity"/>
    <property type="evidence" value="ECO:0007669"/>
    <property type="project" value="UniProtKB-KW"/>
</dbReference>
<dbReference type="InterPro" id="IPR016197">
    <property type="entry name" value="Chromo-like_dom_sf"/>
</dbReference>
<dbReference type="Pfam" id="PF24626">
    <property type="entry name" value="SH3_Tf2-1"/>
    <property type="match status" value="1"/>
</dbReference>
<evidence type="ECO:0000256" key="15">
    <source>
        <dbReference type="ARBA" id="ARBA00022932"/>
    </source>
</evidence>
<feature type="domain" description="CCHC-type" evidence="24">
    <location>
        <begin position="314"/>
        <end position="328"/>
    </location>
</feature>
<dbReference type="InterPro" id="IPR000477">
    <property type="entry name" value="RT_dom"/>
</dbReference>
<comment type="subcellular location">
    <subcellularLocation>
        <location evidence="1">Nucleus</location>
    </subcellularLocation>
</comment>
<dbReference type="InterPro" id="IPR036875">
    <property type="entry name" value="Znf_CCHC_sf"/>
</dbReference>
<dbReference type="FunFam" id="3.10.20.370:FF:000003">
    <property type="entry name" value="Transposon Tf2-6 polyprotein"/>
    <property type="match status" value="1"/>
</dbReference>
<keyword evidence="11" id="KW-0378">Hydrolase</keyword>
<keyword evidence="20" id="KW-0863">Zinc-finger</keyword>
<dbReference type="Gene3D" id="3.10.10.10">
    <property type="entry name" value="HIV Type 1 Reverse Transcriptase, subunit A, domain 1"/>
    <property type="match status" value="1"/>
</dbReference>
<feature type="domain" description="Integrase catalytic" evidence="26">
    <location>
        <begin position="1075"/>
        <end position="1234"/>
    </location>
</feature>
<dbReference type="Gene3D" id="2.40.70.10">
    <property type="entry name" value="Acid Proteases"/>
    <property type="match status" value="1"/>
</dbReference>
<sequence>MTVYLCWLTCVNKILQMDPTASASSSQKTSPKQDPADFHRLASEVSSQANVLAAHQQQLVKLTALTEELVRSVRALSSPSTAENQAPNPAAPAPVPPAVSSNLNQPKLSLPEKFDGSPSACKGFLLQCSLYFDQQTQSYSTDESRVSFICSLLTGRALEWATALWYGGQLSFPSYDEFLTQFREVFEHSAGGKDPGELLLTLRQGNSTAADYTLSFRTLAAQAGWEEEPLKLLYRKGLNSDLQGELACRDDGKSLNQIMELAIRLDNLIRSRRTPLRSSFFECASPSTESEPMQIGYTRLSTAERERRRRNHLCMYCGEAGHLRATCPVNPALKNSAAVSSNHSSKLFSVDSSLKFNGQTLNVKALIDSGAAGNFIDLAFAKTHHVSLLACESGVTVEALDGRPLGSGEVQYTTQPLTLSFGTQHSETIQFFTIHSPGHPIILGLPWLERHNPQISWSDGRISRWSAFCQINCMAAVPGTELHSAFLKGVDFQRIPPEYHDLALAFSETEASHLPAHRAGDCAIELLPGAVPPRGRVYPLSQPETEAMRAYIDEQLAKGFITTSTSPASAGFFFVKKKDGGLRPCIDYLGLNEVTVKYRYPLPLVPAALEMLRTARYFTKLDLRNAYNLIRIRSGDEWKTAFSTTSGHYEYRVMPFGLSNSPSVFQAFVNEIFRDMLHQRVIVYIDDILIYSDSLEEHVQDVRAVLKRLIDNQLYAKLSKCEFHQTRISFLGYIISADGVLMDDSKVKAVVKWPQPSSVKELQRFLGFANFYRRFIRNFSIIASPLTSLLRGGDKYFKWTTDCAAAFAQLKEKFTSAPILHHPDPEREFIIEVDASNTGVGAVLSQRYGNPAKMFPCAFYSRKLNSAERNYDVGDRELLAMKTTFEEWRHWLEGARQPFTVLTDHRNLEYIRSAKRLNTRQARWSLFFSRFDFKITYRPGSQNGKANALSRQFDGPSEESKPEPIIPPALIVAPVQWDIISEITASLSNHPAPPECPADRLFVPPGLCHRVLQWVHCTPSAGHPGIAATIQLVSNRFWWASLQSDVIKFIHQCSVCNTVKSSHLKPAGLLQPLPVPQRPWSHIAVDFVTDLPPSQGFTTILSVVDRFSKSCRFIPLTGLPTALQTAEALLNQVFRLFGLPEDIVTDRGPQFTSRVWRELCSKLNINVSLTSGYHPQANGQAERLNQDLIRFLRTYCHQNQQDWSRFLAWAEYAQNSLLKPATGLTPFQCVLGFQPPLFPWAGEPSDLPAVDAWLRRSEATWDAAHVHLQRAIRRYQHQADRRRRGGPRYRPGQWVWLSARDLRLKLPSRKLSPRFVGPFKILRQITQVSFRLALPAHYKISPTFHVSLFRPAVAPRRERSREEVAPVQTPPIEVDGAEAFRVREVLDSRRHGGALQYLIDWEGYGPEERSWVRSQDILDPTLTAAFHRDHPDRPAPRPRGRPRRRPGPRFRSRSQGGGLCHGTLDNASSWFHQITLSCVLGLLFLLPTSAHYLLINLLIIA</sequence>
<evidence type="ECO:0000256" key="20">
    <source>
        <dbReference type="PROSITE-ProRule" id="PRU00047"/>
    </source>
</evidence>
<dbReference type="InterPro" id="IPR041577">
    <property type="entry name" value="RT_RNaseH_2"/>
</dbReference>
<dbReference type="Gene3D" id="1.10.340.70">
    <property type="match status" value="1"/>
</dbReference>
<accession>A0A8C1XNG1</accession>
<feature type="compositionally biased region" description="Basic residues" evidence="21">
    <location>
        <begin position="1436"/>
        <end position="1452"/>
    </location>
</feature>
<dbReference type="PROSITE" id="PS50994">
    <property type="entry name" value="INTEGRASE"/>
    <property type="match status" value="1"/>
</dbReference>
<organism evidence="27 28">
    <name type="scientific">Cyprinus carpio</name>
    <name type="common">Common carp</name>
    <dbReference type="NCBI Taxonomy" id="7962"/>
    <lineage>
        <taxon>Eukaryota</taxon>
        <taxon>Metazoa</taxon>
        <taxon>Chordata</taxon>
        <taxon>Craniata</taxon>
        <taxon>Vertebrata</taxon>
        <taxon>Euteleostomi</taxon>
        <taxon>Actinopterygii</taxon>
        <taxon>Neopterygii</taxon>
        <taxon>Teleostei</taxon>
        <taxon>Ostariophysi</taxon>
        <taxon>Cypriniformes</taxon>
        <taxon>Cyprinidae</taxon>
        <taxon>Cyprininae</taxon>
        <taxon>Cyprinus</taxon>
    </lineage>
</organism>
<keyword evidence="10" id="KW-0255">Endonuclease</keyword>
<evidence type="ECO:0000259" key="25">
    <source>
        <dbReference type="PROSITE" id="PS50878"/>
    </source>
</evidence>
<dbReference type="GO" id="GO:0008270">
    <property type="term" value="F:zinc ion binding"/>
    <property type="evidence" value="ECO:0007669"/>
    <property type="project" value="UniProtKB-KW"/>
</dbReference>
<dbReference type="Pfam" id="PF00665">
    <property type="entry name" value="rve"/>
    <property type="match status" value="1"/>
</dbReference>
<evidence type="ECO:0000256" key="14">
    <source>
        <dbReference type="ARBA" id="ARBA00022918"/>
    </source>
</evidence>
<dbReference type="InterPro" id="IPR043502">
    <property type="entry name" value="DNA/RNA_pol_sf"/>
</dbReference>
<dbReference type="Pfam" id="PF17919">
    <property type="entry name" value="RT_RNaseH_2"/>
    <property type="match status" value="1"/>
</dbReference>
<dbReference type="Ensembl" id="ENSCCRT00015086310.1">
    <property type="protein sequence ID" value="ENSCCRP00015083592.1"/>
    <property type="gene ID" value="ENSCCRG00015033738.1"/>
</dbReference>
<feature type="domain" description="Reverse transcriptase" evidence="25">
    <location>
        <begin position="556"/>
        <end position="735"/>
    </location>
</feature>
<dbReference type="EC" id="3.1.26.4" evidence="3"/>
<dbReference type="GO" id="GO:0005634">
    <property type="term" value="C:nucleus"/>
    <property type="evidence" value="ECO:0007669"/>
    <property type="project" value="UniProtKB-SubCell"/>
</dbReference>
<evidence type="ECO:0000256" key="12">
    <source>
        <dbReference type="ARBA" id="ARBA00022842"/>
    </source>
</evidence>
<dbReference type="GO" id="GO:0006508">
    <property type="term" value="P:proteolysis"/>
    <property type="evidence" value="ECO:0007669"/>
    <property type="project" value="UniProtKB-KW"/>
</dbReference>
<dbReference type="PROSITE" id="PS50878">
    <property type="entry name" value="RT_POL"/>
    <property type="match status" value="1"/>
</dbReference>
<dbReference type="SUPFAM" id="SSF53098">
    <property type="entry name" value="Ribonuclease H-like"/>
    <property type="match status" value="1"/>
</dbReference>
<keyword evidence="14" id="KW-0695">RNA-directed DNA polymerase</keyword>
<comment type="similarity">
    <text evidence="2">Belongs to the beta type-B retroviral polymerase family. HERV class-II K(HML-2) pol subfamily.</text>
</comment>
<keyword evidence="18" id="KW-0511">Multifunctional enzyme</keyword>
<evidence type="ECO:0000256" key="11">
    <source>
        <dbReference type="ARBA" id="ARBA00022801"/>
    </source>
</evidence>
<dbReference type="InterPro" id="IPR036397">
    <property type="entry name" value="RNaseH_sf"/>
</dbReference>
<dbReference type="Gene3D" id="3.30.70.270">
    <property type="match status" value="2"/>
</dbReference>
<dbReference type="InterPro" id="IPR056924">
    <property type="entry name" value="SH3_Tf2-1"/>
</dbReference>
<keyword evidence="22" id="KW-1133">Transmembrane helix</keyword>
<evidence type="ECO:0000256" key="9">
    <source>
        <dbReference type="ARBA" id="ARBA00022750"/>
    </source>
</evidence>
<feature type="domain" description="Chromo" evidence="23">
    <location>
        <begin position="1380"/>
        <end position="1438"/>
    </location>
</feature>
<dbReference type="CDD" id="cd01647">
    <property type="entry name" value="RT_LTR"/>
    <property type="match status" value="1"/>
</dbReference>
<keyword evidence="4" id="KW-0645">Protease</keyword>
<dbReference type="CDD" id="cd09274">
    <property type="entry name" value="RNase_HI_RT_Ty3"/>
    <property type="match status" value="1"/>
</dbReference>
<dbReference type="Proteomes" id="UP000694700">
    <property type="component" value="Unplaced"/>
</dbReference>
<evidence type="ECO:0000256" key="2">
    <source>
        <dbReference type="ARBA" id="ARBA00010879"/>
    </source>
</evidence>
<protein>
    <recommendedName>
        <fullName evidence="19">Gypsy retrotransposon integrase-like protein 1</fullName>
        <ecNumber evidence="3">3.1.26.4</ecNumber>
    </recommendedName>
</protein>
<dbReference type="Pfam" id="PF17921">
    <property type="entry name" value="Integrase_H2C2"/>
    <property type="match status" value="1"/>
</dbReference>
<feature type="region of interest" description="Disordered" evidence="21">
    <location>
        <begin position="76"/>
        <end position="107"/>
    </location>
</feature>
<dbReference type="InterPro" id="IPR043128">
    <property type="entry name" value="Rev_trsase/Diguanyl_cyclase"/>
</dbReference>
<dbReference type="GO" id="GO:0015074">
    <property type="term" value="P:DNA integration"/>
    <property type="evidence" value="ECO:0007669"/>
    <property type="project" value="UniProtKB-KW"/>
</dbReference>
<feature type="compositionally biased region" description="Polar residues" evidence="21">
    <location>
        <begin position="76"/>
        <end position="85"/>
    </location>
</feature>
<dbReference type="SMART" id="SM00298">
    <property type="entry name" value="CHROMO"/>
    <property type="match status" value="1"/>
</dbReference>
<dbReference type="InterPro" id="IPR023780">
    <property type="entry name" value="Chromo_domain"/>
</dbReference>
<evidence type="ECO:0000256" key="7">
    <source>
        <dbReference type="ARBA" id="ARBA00022722"/>
    </source>
</evidence>
<dbReference type="InterPro" id="IPR005162">
    <property type="entry name" value="Retrotrans_gag_dom"/>
</dbReference>
<evidence type="ECO:0000256" key="3">
    <source>
        <dbReference type="ARBA" id="ARBA00012180"/>
    </source>
</evidence>
<keyword evidence="22" id="KW-0472">Membrane</keyword>
<dbReference type="Gene3D" id="2.40.50.40">
    <property type="match status" value="1"/>
</dbReference>
<dbReference type="PANTHER" id="PTHR37984">
    <property type="entry name" value="PROTEIN CBG26694"/>
    <property type="match status" value="1"/>
</dbReference>
<evidence type="ECO:0000256" key="21">
    <source>
        <dbReference type="SAM" id="MobiDB-lite"/>
    </source>
</evidence>
<evidence type="ECO:0000256" key="10">
    <source>
        <dbReference type="ARBA" id="ARBA00022759"/>
    </source>
</evidence>
<evidence type="ECO:0000256" key="8">
    <source>
        <dbReference type="ARBA" id="ARBA00022723"/>
    </source>
</evidence>
<evidence type="ECO:0000256" key="19">
    <source>
        <dbReference type="ARBA" id="ARBA00039658"/>
    </source>
</evidence>
<dbReference type="InterPro" id="IPR050951">
    <property type="entry name" value="Retrovirus_Pol_polyprotein"/>
</dbReference>
<dbReference type="InterPro" id="IPR041588">
    <property type="entry name" value="Integrase_H2C2"/>
</dbReference>
<keyword evidence="8" id="KW-0479">Metal-binding</keyword>
<feature type="region of interest" description="Disordered" evidence="21">
    <location>
        <begin position="1423"/>
        <end position="1458"/>
    </location>
</feature>
<evidence type="ECO:0000256" key="6">
    <source>
        <dbReference type="ARBA" id="ARBA00022695"/>
    </source>
</evidence>
<dbReference type="GO" id="GO:0003887">
    <property type="term" value="F:DNA-directed DNA polymerase activity"/>
    <property type="evidence" value="ECO:0007669"/>
    <property type="project" value="UniProtKB-KW"/>
</dbReference>
<keyword evidence="5" id="KW-0808">Transferase</keyword>
<evidence type="ECO:0000256" key="5">
    <source>
        <dbReference type="ARBA" id="ARBA00022679"/>
    </source>
</evidence>